<reference evidence="1" key="1">
    <citation type="submission" date="2018-05" db="EMBL/GenBank/DDBJ databases">
        <authorList>
            <person name="Lanie J.A."/>
            <person name="Ng W.-L."/>
            <person name="Kazmierczak K.M."/>
            <person name="Andrzejewski T.M."/>
            <person name="Davidsen T.M."/>
            <person name="Wayne K.J."/>
            <person name="Tettelin H."/>
            <person name="Glass J.I."/>
            <person name="Rusch D."/>
            <person name="Podicherti R."/>
            <person name="Tsui H.-C.T."/>
            <person name="Winkler M.E."/>
        </authorList>
    </citation>
    <scope>NUCLEOTIDE SEQUENCE</scope>
</reference>
<feature type="non-terminal residue" evidence="1">
    <location>
        <position position="198"/>
    </location>
</feature>
<organism evidence="1">
    <name type="scientific">marine metagenome</name>
    <dbReference type="NCBI Taxonomy" id="408172"/>
    <lineage>
        <taxon>unclassified sequences</taxon>
        <taxon>metagenomes</taxon>
        <taxon>ecological metagenomes</taxon>
    </lineage>
</organism>
<name>A0A383F466_9ZZZZ</name>
<accession>A0A383F466</accession>
<proteinExistence type="predicted"/>
<evidence type="ECO:0000313" key="1">
    <source>
        <dbReference type="EMBL" id="SVE63771.1"/>
    </source>
</evidence>
<dbReference type="SUPFAM" id="SSF53335">
    <property type="entry name" value="S-adenosyl-L-methionine-dependent methyltransferases"/>
    <property type="match status" value="1"/>
</dbReference>
<sequence>MDDIKKIMSGKNAFVIRMNQIVDFLKSEGIPLEKLHAIEIFGGIGKTDVVLAKNVKTFEIWEIDQKLKPQLEKSFPNSEIKICDSIDILNKSQKIRKFDLVLIDNPMNVFGIKKNSFEYCEHFDVIKNIPKLMDKEVIVIFLVNKKPFFFKKLKKENTLWRKRRQQFYGNVDTNDMSVEFLTSFYTELFRSIGLITIF</sequence>
<dbReference type="EMBL" id="UINC01231298">
    <property type="protein sequence ID" value="SVE63771.1"/>
    <property type="molecule type" value="Genomic_DNA"/>
</dbReference>
<gene>
    <name evidence="1" type="ORF">METZ01_LOCUS516625</name>
</gene>
<dbReference type="InterPro" id="IPR029063">
    <property type="entry name" value="SAM-dependent_MTases_sf"/>
</dbReference>
<protein>
    <submittedName>
        <fullName evidence="1">Uncharacterized protein</fullName>
    </submittedName>
</protein>
<dbReference type="AlphaFoldDB" id="A0A383F466"/>